<dbReference type="Pfam" id="PF01476">
    <property type="entry name" value="LysM"/>
    <property type="match status" value="1"/>
</dbReference>
<reference evidence="4" key="1">
    <citation type="submission" date="2020-05" db="EMBL/GenBank/DDBJ databases">
        <authorList>
            <person name="Chiriac C."/>
            <person name="Salcher M."/>
            <person name="Ghai R."/>
            <person name="Kavagutti S V."/>
        </authorList>
    </citation>
    <scope>NUCLEOTIDE SEQUENCE</scope>
</reference>
<name>A0A6J7FQY9_9ZZZZ</name>
<protein>
    <submittedName>
        <fullName evidence="4">Unannotated protein</fullName>
    </submittedName>
</protein>
<dbReference type="EMBL" id="CAFBLP010000160">
    <property type="protein sequence ID" value="CAB4897966.1"/>
    <property type="molecule type" value="Genomic_DNA"/>
</dbReference>
<dbReference type="SUPFAM" id="SSF53955">
    <property type="entry name" value="Lysozyme-like"/>
    <property type="match status" value="1"/>
</dbReference>
<feature type="domain" description="LysM" evidence="3">
    <location>
        <begin position="134"/>
        <end position="178"/>
    </location>
</feature>
<gene>
    <name evidence="4" type="ORF">UFOPK3376_03258</name>
</gene>
<feature type="transmembrane region" description="Helical" evidence="2">
    <location>
        <begin position="36"/>
        <end position="58"/>
    </location>
</feature>
<keyword evidence="2" id="KW-1133">Transmembrane helix</keyword>
<dbReference type="AlphaFoldDB" id="A0A6J7FQY9"/>
<evidence type="ECO:0000259" key="3">
    <source>
        <dbReference type="PROSITE" id="PS51782"/>
    </source>
</evidence>
<organism evidence="4">
    <name type="scientific">freshwater metagenome</name>
    <dbReference type="NCBI Taxonomy" id="449393"/>
    <lineage>
        <taxon>unclassified sequences</taxon>
        <taxon>metagenomes</taxon>
        <taxon>ecological metagenomes</taxon>
    </lineage>
</organism>
<dbReference type="Gene3D" id="3.10.350.10">
    <property type="entry name" value="LysM domain"/>
    <property type="match status" value="1"/>
</dbReference>
<dbReference type="SUPFAM" id="SSF54106">
    <property type="entry name" value="LysM domain"/>
    <property type="match status" value="1"/>
</dbReference>
<keyword evidence="2" id="KW-0812">Transmembrane</keyword>
<evidence type="ECO:0000256" key="2">
    <source>
        <dbReference type="SAM" id="Phobius"/>
    </source>
</evidence>
<dbReference type="InterPro" id="IPR036779">
    <property type="entry name" value="LysM_dom_sf"/>
</dbReference>
<evidence type="ECO:0000313" key="4">
    <source>
        <dbReference type="EMBL" id="CAB4897966.1"/>
    </source>
</evidence>
<feature type="region of interest" description="Disordered" evidence="1">
    <location>
        <begin position="214"/>
        <end position="236"/>
    </location>
</feature>
<dbReference type="InterPro" id="IPR023346">
    <property type="entry name" value="Lysozyme-like_dom_sf"/>
</dbReference>
<proteinExistence type="predicted"/>
<sequence length="328" mass="34002">MTGPITRPQRIIRRDPGEPTDLAASRRVQRGSLGPFWKRMGALGLVAVFAISIALAVASRSPLDQVAALAAPASSAAGAVAATDQVATVLPPPTSLDDALTPGDAVAASAGPVAAPVPQTKLASSTAATRSCTKSYKIVAGDYWILIAKKTSITLKSLLNVNSASTSTPLYAGRTVCLPGNASTPTTVQHAARVAVAAPKAPSTTARAAAKVTATTAKPAAAPATTSPPSTTPSRTYSAAEAEQIIRDVWPDDLEDHAVLIAKRESNLQPTARNYCCIGLFQIYWSVHRFWLAAIGVSSANSLLDPRINASAAYVLYLRNGGWGPWAL</sequence>
<dbReference type="PROSITE" id="PS51782">
    <property type="entry name" value="LYSM"/>
    <property type="match status" value="1"/>
</dbReference>
<evidence type="ECO:0000256" key="1">
    <source>
        <dbReference type="SAM" id="MobiDB-lite"/>
    </source>
</evidence>
<dbReference type="InterPro" id="IPR018392">
    <property type="entry name" value="LysM"/>
</dbReference>
<dbReference type="CDD" id="cd00118">
    <property type="entry name" value="LysM"/>
    <property type="match status" value="1"/>
</dbReference>
<keyword evidence="2" id="KW-0472">Membrane</keyword>
<accession>A0A6J7FQY9</accession>